<keyword evidence="5" id="KW-1133">Transmembrane helix</keyword>
<dbReference type="InterPro" id="IPR022352">
    <property type="entry name" value="Ins/IGF/rlx"/>
</dbReference>
<dbReference type="SUPFAM" id="SSF56994">
    <property type="entry name" value="Insulin-like"/>
    <property type="match status" value="1"/>
</dbReference>
<keyword evidence="5" id="KW-0812">Transmembrane</keyword>
<dbReference type="PRINTS" id="PR00276">
    <property type="entry name" value="INSULINFAMLY"/>
</dbReference>
<evidence type="ECO:0000256" key="4">
    <source>
        <dbReference type="RuleBase" id="RU000406"/>
    </source>
</evidence>
<dbReference type="GO" id="GO:0005576">
    <property type="term" value="C:extracellular region"/>
    <property type="evidence" value="ECO:0007669"/>
    <property type="project" value="UniProtKB-SubCell"/>
</dbReference>
<reference evidence="7" key="1">
    <citation type="submission" date="2015-11" db="EMBL/GenBank/DDBJ databases">
        <title>De novo transcriptome assembly of four potential Pierce s Disease insect vectors from Arizona vineyards.</title>
        <authorList>
            <person name="Tassone E.E."/>
        </authorList>
    </citation>
    <scope>NUCLEOTIDE SEQUENCE</scope>
</reference>
<protein>
    <recommendedName>
        <fullName evidence="6">Insulin-like domain-containing protein</fullName>
    </recommendedName>
</protein>
<comment type="similarity">
    <text evidence="1 4">Belongs to the insulin family.</text>
</comment>
<dbReference type="PROSITE" id="PS00262">
    <property type="entry name" value="INSULIN"/>
    <property type="match status" value="1"/>
</dbReference>
<organism evidence="7">
    <name type="scientific">Cuerna arida</name>
    <dbReference type="NCBI Taxonomy" id="1464854"/>
    <lineage>
        <taxon>Eukaryota</taxon>
        <taxon>Metazoa</taxon>
        <taxon>Ecdysozoa</taxon>
        <taxon>Arthropoda</taxon>
        <taxon>Hexapoda</taxon>
        <taxon>Insecta</taxon>
        <taxon>Pterygota</taxon>
        <taxon>Neoptera</taxon>
        <taxon>Paraneoptera</taxon>
        <taxon>Hemiptera</taxon>
        <taxon>Auchenorrhyncha</taxon>
        <taxon>Membracoidea</taxon>
        <taxon>Cicadellidae</taxon>
        <taxon>Cicadellinae</taxon>
        <taxon>Proconiini</taxon>
        <taxon>Cuerna</taxon>
    </lineage>
</organism>
<dbReference type="SMART" id="SM00078">
    <property type="entry name" value="IlGF"/>
    <property type="match status" value="1"/>
</dbReference>
<sequence>QISPGGHSVGLFLSGTKTSTLRKMLGRLATLMLTCLVLLTVLTENSRSAEIRQRYCGQNLTTALSIVCRSDFEESSNTRTGSRTTREILRQKRGIEKDCCENYCTTAVLASYCKICWDARRL</sequence>
<dbReference type="GO" id="GO:0005179">
    <property type="term" value="F:hormone activity"/>
    <property type="evidence" value="ECO:0007669"/>
    <property type="project" value="InterPro"/>
</dbReference>
<dbReference type="AlphaFoldDB" id="A0A1B6FZZ8"/>
<feature type="transmembrane region" description="Helical" evidence="5">
    <location>
        <begin position="24"/>
        <end position="42"/>
    </location>
</feature>
<feature type="domain" description="Insulin-like" evidence="6">
    <location>
        <begin position="53"/>
        <end position="113"/>
    </location>
</feature>
<dbReference type="InterPro" id="IPR036438">
    <property type="entry name" value="Insulin-like_sf"/>
</dbReference>
<evidence type="ECO:0000256" key="5">
    <source>
        <dbReference type="SAM" id="Phobius"/>
    </source>
</evidence>
<keyword evidence="3" id="KW-0732">Signal</keyword>
<keyword evidence="4" id="KW-0964">Secreted</keyword>
<dbReference type="Gene3D" id="1.10.100.10">
    <property type="entry name" value="Insulin-like"/>
    <property type="match status" value="1"/>
</dbReference>
<evidence type="ECO:0000313" key="7">
    <source>
        <dbReference type="EMBL" id="JAS55769.1"/>
    </source>
</evidence>
<evidence type="ECO:0000259" key="6">
    <source>
        <dbReference type="SMART" id="SM00078"/>
    </source>
</evidence>
<dbReference type="InterPro" id="IPR022353">
    <property type="entry name" value="Insulin_CS"/>
</dbReference>
<evidence type="ECO:0000256" key="1">
    <source>
        <dbReference type="ARBA" id="ARBA00009034"/>
    </source>
</evidence>
<feature type="non-terminal residue" evidence="7">
    <location>
        <position position="1"/>
    </location>
</feature>
<dbReference type="Pfam" id="PF00049">
    <property type="entry name" value="Insulin"/>
    <property type="match status" value="1"/>
</dbReference>
<keyword evidence="2" id="KW-0165">Cleavage on pair of basic residues</keyword>
<dbReference type="InterPro" id="IPR016179">
    <property type="entry name" value="Insulin-like"/>
</dbReference>
<evidence type="ECO:0000256" key="3">
    <source>
        <dbReference type="ARBA" id="ARBA00022729"/>
    </source>
</evidence>
<evidence type="ECO:0000256" key="2">
    <source>
        <dbReference type="ARBA" id="ARBA00022685"/>
    </source>
</evidence>
<accession>A0A1B6FZZ8</accession>
<keyword evidence="5" id="KW-0472">Membrane</keyword>
<comment type="subcellular location">
    <subcellularLocation>
        <location evidence="4">Secreted</location>
    </subcellularLocation>
</comment>
<dbReference type="CDD" id="cd04366">
    <property type="entry name" value="IlGF_insulin_bombyxin_like"/>
    <property type="match status" value="1"/>
</dbReference>
<gene>
    <name evidence="7" type="ORF">g.26582</name>
</gene>
<name>A0A1B6FZZ8_9HEMI</name>
<proteinExistence type="inferred from homology"/>
<dbReference type="EMBL" id="GECZ01014000">
    <property type="protein sequence ID" value="JAS55769.1"/>
    <property type="molecule type" value="Transcribed_RNA"/>
</dbReference>